<dbReference type="NCBIfam" id="TIGR00441">
    <property type="entry name" value="gmhA"/>
    <property type="match status" value="1"/>
</dbReference>
<protein>
    <recommendedName>
        <fullName evidence="10">Phosphoheptose isomerase</fullName>
        <ecNumber evidence="10">5.3.1.28</ecNumber>
    </recommendedName>
    <alternativeName>
        <fullName evidence="10">Sedoheptulose 7-phosphate isomerase</fullName>
    </alternativeName>
</protein>
<dbReference type="OrthoDB" id="9810929at2"/>
<comment type="cofactor">
    <cofactor evidence="10">
        <name>Zn(2+)</name>
        <dbReference type="ChEBI" id="CHEBI:29105"/>
    </cofactor>
    <text evidence="10">Binds 1 zinc ion per subunit.</text>
</comment>
<dbReference type="GO" id="GO:0008270">
    <property type="term" value="F:zinc ion binding"/>
    <property type="evidence" value="ECO:0007669"/>
    <property type="project" value="UniProtKB-UniRule"/>
</dbReference>
<dbReference type="GO" id="GO:0097367">
    <property type="term" value="F:carbohydrate derivative binding"/>
    <property type="evidence" value="ECO:0007669"/>
    <property type="project" value="InterPro"/>
</dbReference>
<dbReference type="InterPro" id="IPR035461">
    <property type="entry name" value="GmhA/DiaA"/>
</dbReference>
<feature type="binding site" evidence="10">
    <location>
        <position position="65"/>
    </location>
    <ligand>
        <name>substrate</name>
    </ligand>
</feature>
<dbReference type="EC" id="5.3.1.28" evidence="10"/>
<evidence type="ECO:0000313" key="12">
    <source>
        <dbReference type="EMBL" id="CRL44317.1"/>
    </source>
</evidence>
<dbReference type="PANTHER" id="PTHR30390">
    <property type="entry name" value="SEDOHEPTULOSE 7-PHOSPHATE ISOMERASE / DNAA INITIATOR-ASSOCIATING FACTOR FOR REPLICATION INITIATION"/>
    <property type="match status" value="1"/>
</dbReference>
<dbReference type="GO" id="GO:0005975">
    <property type="term" value="P:carbohydrate metabolic process"/>
    <property type="evidence" value="ECO:0007669"/>
    <property type="project" value="UniProtKB-UniRule"/>
</dbReference>
<keyword evidence="7 10" id="KW-0862">Zinc</keyword>
<comment type="similarity">
    <text evidence="4 10">Belongs to the SIS family. GmhA subfamily.</text>
</comment>
<dbReference type="InterPro" id="IPR004515">
    <property type="entry name" value="Phosphoheptose_Isoase"/>
</dbReference>
<sequence length="194" mass="21129">MYQDLIRNELNKALQTLQNFLSDERHIQSIEDAAKLIADTFKAGGKVLSCGNGGSHCDAMHFAEELTGRYRENRPGYPAIAISDPSHLSCVSNDFGYEQVFSRYVEAVGNKGDVLVGISTSGNSANIIRAIDAARAKGMRVIVLTGKEGGKMAGSADVEIRVPHFGYADRIQEIHIKAIHILILLIEKEMVAQG</sequence>
<dbReference type="GO" id="GO:0008968">
    <property type="term" value="F:D-sedoheptulose 7-phosphate isomerase activity"/>
    <property type="evidence" value="ECO:0007669"/>
    <property type="project" value="UniProtKB-UniRule"/>
</dbReference>
<comment type="subcellular location">
    <subcellularLocation>
        <location evidence="3 10">Cytoplasm</location>
    </subcellularLocation>
</comment>
<dbReference type="PROSITE" id="PS51464">
    <property type="entry name" value="SIS"/>
    <property type="match status" value="1"/>
</dbReference>
<evidence type="ECO:0000313" key="13">
    <source>
        <dbReference type="Proteomes" id="UP000245838"/>
    </source>
</evidence>
<feature type="binding site" evidence="10">
    <location>
        <begin position="93"/>
        <end position="94"/>
    </location>
    <ligand>
        <name>substrate</name>
    </ligand>
</feature>
<keyword evidence="6 10" id="KW-0479">Metal-binding</keyword>
<evidence type="ECO:0000256" key="3">
    <source>
        <dbReference type="ARBA" id="ARBA00004496"/>
    </source>
</evidence>
<evidence type="ECO:0000256" key="2">
    <source>
        <dbReference type="ARBA" id="ARBA00003172"/>
    </source>
</evidence>
<dbReference type="SUPFAM" id="SSF53697">
    <property type="entry name" value="SIS domain"/>
    <property type="match status" value="1"/>
</dbReference>
<feature type="binding site" evidence="10">
    <location>
        <position position="65"/>
    </location>
    <ligand>
        <name>Zn(2+)</name>
        <dbReference type="ChEBI" id="CHEBI:29105"/>
    </ligand>
</feature>
<dbReference type="SMR" id="A0A193QGM0"/>
<dbReference type="GO" id="GO:2001061">
    <property type="term" value="P:D-glycero-D-manno-heptose 7-phosphate biosynthetic process"/>
    <property type="evidence" value="ECO:0007669"/>
    <property type="project" value="UniProtKB-UniPathway"/>
</dbReference>
<evidence type="ECO:0000256" key="4">
    <source>
        <dbReference type="ARBA" id="ARBA00009894"/>
    </source>
</evidence>
<organism evidence="12 13">
    <name type="scientific">Sodalis glossinidius (strain morsitans)</name>
    <dbReference type="NCBI Taxonomy" id="343509"/>
    <lineage>
        <taxon>Bacteria</taxon>
        <taxon>Pseudomonadati</taxon>
        <taxon>Pseudomonadota</taxon>
        <taxon>Gammaproteobacteria</taxon>
        <taxon>Enterobacterales</taxon>
        <taxon>Bruguierivoracaceae</taxon>
        <taxon>Sodalis</taxon>
    </lineage>
</organism>
<evidence type="ECO:0000259" key="11">
    <source>
        <dbReference type="PROSITE" id="PS51464"/>
    </source>
</evidence>
<comment type="miscellaneous">
    <text evidence="10">The reaction produces a racemic mixture of D-glycero-alpha-D-manno-heptose 7-phosphate and D-glycero-beta-D-manno-heptose 7-phosphate.</text>
</comment>
<comment type="pathway">
    <text evidence="10">Carbohydrate biosynthesis; D-glycero-D-manno-heptose 7-phosphate biosynthesis; D-glycero-alpha-D-manno-heptose 7-phosphate and D-glycero-beta-D-manno-heptose 7-phosphate from sedoheptulose 7-phosphate: step 1/1.</text>
</comment>
<dbReference type="EMBL" id="LN854557">
    <property type="protein sequence ID" value="CRL44317.1"/>
    <property type="molecule type" value="Genomic_DNA"/>
</dbReference>
<comment type="function">
    <text evidence="2 10">Catalyzes the isomerization of sedoheptulose 7-phosphate in D-glycero-D-manno-heptose 7-phosphate.</text>
</comment>
<dbReference type="GO" id="GO:0005737">
    <property type="term" value="C:cytoplasm"/>
    <property type="evidence" value="ECO:0007669"/>
    <property type="project" value="UniProtKB-SubCell"/>
</dbReference>
<dbReference type="UniPathway" id="UPA00041">
    <property type="reaction ID" value="UER00436"/>
</dbReference>
<feature type="binding site" evidence="10">
    <location>
        <position position="172"/>
    </location>
    <ligand>
        <name>substrate</name>
    </ligand>
</feature>
<proteinExistence type="inferred from homology"/>
<dbReference type="InterPro" id="IPR001347">
    <property type="entry name" value="SIS_dom"/>
</dbReference>
<feature type="binding site" evidence="10">
    <location>
        <position position="124"/>
    </location>
    <ligand>
        <name>substrate</name>
    </ligand>
</feature>
<dbReference type="CDD" id="cd05006">
    <property type="entry name" value="SIS_GmhA"/>
    <property type="match status" value="1"/>
</dbReference>
<comment type="catalytic activity">
    <reaction evidence="1 10">
        <text>2 D-sedoheptulose 7-phosphate = D-glycero-alpha-D-manno-heptose 7-phosphate + D-glycero-beta-D-manno-heptose 7-phosphate</text>
        <dbReference type="Rhea" id="RHEA:27489"/>
        <dbReference type="ChEBI" id="CHEBI:57483"/>
        <dbReference type="ChEBI" id="CHEBI:60203"/>
        <dbReference type="ChEBI" id="CHEBI:60204"/>
        <dbReference type="EC" id="5.3.1.28"/>
    </reaction>
</comment>
<keyword evidence="5 10" id="KW-0963">Cytoplasm</keyword>
<feature type="binding site" evidence="10">
    <location>
        <begin position="52"/>
        <end position="54"/>
    </location>
    <ligand>
        <name>substrate</name>
    </ligand>
</feature>
<feature type="binding site" evidence="10">
    <location>
        <position position="172"/>
    </location>
    <ligand>
        <name>Zn(2+)</name>
        <dbReference type="ChEBI" id="CHEBI:29105"/>
    </ligand>
</feature>
<keyword evidence="8 10" id="KW-0413">Isomerase</keyword>
<reference evidence="12 13" key="1">
    <citation type="submission" date="2015-05" db="EMBL/GenBank/DDBJ databases">
        <authorList>
            <person name="Goodhead I."/>
        </authorList>
    </citation>
    <scope>NUCLEOTIDE SEQUENCE [LARGE SCALE GENOMIC DNA]</scope>
    <source>
        <strain evidence="13">morsitans</strain>
    </source>
</reference>
<dbReference type="AlphaFoldDB" id="A0A193QGM0"/>
<gene>
    <name evidence="10 12" type="primary">gmhA</name>
    <name evidence="12" type="ORF">SGGMMB4_01348</name>
</gene>
<feature type="binding site" evidence="10">
    <location>
        <position position="61"/>
    </location>
    <ligand>
        <name>Zn(2+)</name>
        <dbReference type="ChEBI" id="CHEBI:29105"/>
    </ligand>
</feature>
<dbReference type="Gene3D" id="3.40.50.10490">
    <property type="entry name" value="Glucose-6-phosphate isomerase like protein, domain 1"/>
    <property type="match status" value="1"/>
</dbReference>
<dbReference type="InterPro" id="IPR050099">
    <property type="entry name" value="SIS_GmhA/DiaA_subfam"/>
</dbReference>
<dbReference type="HAMAP" id="MF_00067">
    <property type="entry name" value="GmhA"/>
    <property type="match status" value="1"/>
</dbReference>
<dbReference type="PANTHER" id="PTHR30390:SF7">
    <property type="entry name" value="PHOSPHOHEPTOSE ISOMERASE"/>
    <property type="match status" value="1"/>
</dbReference>
<evidence type="ECO:0000256" key="7">
    <source>
        <dbReference type="ARBA" id="ARBA00022833"/>
    </source>
</evidence>
<evidence type="ECO:0000256" key="10">
    <source>
        <dbReference type="HAMAP-Rule" id="MF_00067"/>
    </source>
</evidence>
<evidence type="ECO:0000256" key="6">
    <source>
        <dbReference type="ARBA" id="ARBA00022723"/>
    </source>
</evidence>
<keyword evidence="9 10" id="KW-0119">Carbohydrate metabolism</keyword>
<evidence type="ECO:0000256" key="9">
    <source>
        <dbReference type="ARBA" id="ARBA00023277"/>
    </source>
</evidence>
<feature type="domain" description="SIS" evidence="11">
    <location>
        <begin position="37"/>
        <end position="194"/>
    </location>
</feature>
<dbReference type="InterPro" id="IPR046348">
    <property type="entry name" value="SIS_dom_sf"/>
</dbReference>
<dbReference type="Proteomes" id="UP000245838">
    <property type="component" value="Chromosome sggmmb4_Chromosome"/>
</dbReference>
<dbReference type="Pfam" id="PF13580">
    <property type="entry name" value="SIS_2"/>
    <property type="match status" value="1"/>
</dbReference>
<evidence type="ECO:0000256" key="5">
    <source>
        <dbReference type="ARBA" id="ARBA00022490"/>
    </source>
</evidence>
<feature type="binding site" evidence="10">
    <location>
        <begin position="119"/>
        <end position="121"/>
    </location>
    <ligand>
        <name>substrate</name>
    </ligand>
</feature>
<evidence type="ECO:0000256" key="1">
    <source>
        <dbReference type="ARBA" id="ARBA00000348"/>
    </source>
</evidence>
<name>A0A193QGM0_SODGM</name>
<dbReference type="KEGG" id="sgl:SG0595"/>
<feature type="binding site" evidence="10">
    <location>
        <position position="180"/>
    </location>
    <ligand>
        <name>Zn(2+)</name>
        <dbReference type="ChEBI" id="CHEBI:29105"/>
    </ligand>
</feature>
<dbReference type="RefSeq" id="WP_011410348.1">
    <property type="nucleotide sequence ID" value="NC_007712.1"/>
</dbReference>
<evidence type="ECO:0000256" key="8">
    <source>
        <dbReference type="ARBA" id="ARBA00023235"/>
    </source>
</evidence>
<accession>A0A193QGM0</accession>
<dbReference type="NCBIfam" id="NF001628">
    <property type="entry name" value="PRK00414.1"/>
    <property type="match status" value="1"/>
</dbReference>
<comment type="subunit">
    <text evidence="10">Homotetramer.</text>
</comment>